<dbReference type="InParanoid" id="F0ZP89"/>
<accession>F0ZP89</accession>
<dbReference type="KEGG" id="dpp:DICPUDRAFT_153581"/>
<dbReference type="Proteomes" id="UP000001064">
    <property type="component" value="Unassembled WGS sequence"/>
</dbReference>
<dbReference type="GeneID" id="10500238"/>
<dbReference type="RefSeq" id="XP_003289244.1">
    <property type="nucleotide sequence ID" value="XM_003289196.1"/>
</dbReference>
<reference evidence="2" key="1">
    <citation type="journal article" date="2011" name="Genome Biol.">
        <title>Comparative genomics of the social amoebae Dictyostelium discoideum and Dictyostelium purpureum.</title>
        <authorList>
            <consortium name="US DOE Joint Genome Institute (JGI-PGF)"/>
            <person name="Sucgang R."/>
            <person name="Kuo A."/>
            <person name="Tian X."/>
            <person name="Salerno W."/>
            <person name="Parikh A."/>
            <person name="Feasley C.L."/>
            <person name="Dalin E."/>
            <person name="Tu H."/>
            <person name="Huang E."/>
            <person name="Barry K."/>
            <person name="Lindquist E."/>
            <person name="Shapiro H."/>
            <person name="Bruce D."/>
            <person name="Schmutz J."/>
            <person name="Salamov A."/>
            <person name="Fey P."/>
            <person name="Gaudet P."/>
            <person name="Anjard C."/>
            <person name="Babu M.M."/>
            <person name="Basu S."/>
            <person name="Bushmanova Y."/>
            <person name="van der Wel H."/>
            <person name="Katoh-Kurasawa M."/>
            <person name="Dinh C."/>
            <person name="Coutinho P.M."/>
            <person name="Saito T."/>
            <person name="Elias M."/>
            <person name="Schaap P."/>
            <person name="Kay R.R."/>
            <person name="Henrissat B."/>
            <person name="Eichinger L."/>
            <person name="Rivero F."/>
            <person name="Putnam N.H."/>
            <person name="West C.M."/>
            <person name="Loomis W.F."/>
            <person name="Chisholm R.L."/>
            <person name="Shaulsky G."/>
            <person name="Strassmann J.E."/>
            <person name="Queller D.C."/>
            <person name="Kuspa A."/>
            <person name="Grigoriev I.V."/>
        </authorList>
    </citation>
    <scope>NUCLEOTIDE SEQUENCE [LARGE SCALE GENOMIC DNA]</scope>
    <source>
        <strain evidence="2">QSDP1</strain>
    </source>
</reference>
<keyword evidence="2" id="KW-1185">Reference proteome</keyword>
<sequence>MTDQIFKPVIGTYLHLSYHHVRHCLVLVEDKVTKKCIRLYFINVRGGVKPKHYKL</sequence>
<gene>
    <name evidence="1" type="ORF">DICPUDRAFT_153581</name>
</gene>
<evidence type="ECO:0000313" key="2">
    <source>
        <dbReference type="Proteomes" id="UP000001064"/>
    </source>
</evidence>
<organism evidence="1 2">
    <name type="scientific">Dictyostelium purpureum</name>
    <name type="common">Slime mold</name>
    <dbReference type="NCBI Taxonomy" id="5786"/>
    <lineage>
        <taxon>Eukaryota</taxon>
        <taxon>Amoebozoa</taxon>
        <taxon>Evosea</taxon>
        <taxon>Eumycetozoa</taxon>
        <taxon>Dictyostelia</taxon>
        <taxon>Dictyosteliales</taxon>
        <taxon>Dictyosteliaceae</taxon>
        <taxon>Dictyostelium</taxon>
    </lineage>
</organism>
<dbReference type="VEuPathDB" id="AmoebaDB:DICPUDRAFT_153581"/>
<dbReference type="AlphaFoldDB" id="F0ZP89"/>
<proteinExistence type="predicted"/>
<dbReference type="EMBL" id="GL871106">
    <property type="protein sequence ID" value="EGC34234.1"/>
    <property type="molecule type" value="Genomic_DNA"/>
</dbReference>
<protein>
    <submittedName>
        <fullName evidence="1">Uncharacterized protein</fullName>
    </submittedName>
</protein>
<dbReference type="OrthoDB" id="21040at2759"/>
<evidence type="ECO:0000313" key="1">
    <source>
        <dbReference type="EMBL" id="EGC34234.1"/>
    </source>
</evidence>
<name>F0ZP89_DICPU</name>